<accession>A0ABW1RCY2</accession>
<name>A0ABW1RCY2_9LACO</name>
<proteinExistence type="inferred from homology"/>
<dbReference type="InterPro" id="IPR029493">
    <property type="entry name" value="RecD2-like_HHH"/>
</dbReference>
<dbReference type="InterPro" id="IPR027785">
    <property type="entry name" value="UvrD-like_helicase_C"/>
</dbReference>
<dbReference type="Gene3D" id="3.40.50.300">
    <property type="entry name" value="P-loop containing nucleotide triphosphate hydrolases"/>
    <property type="match status" value="2"/>
</dbReference>
<comment type="caution">
    <text evidence="5">The sequence shown here is derived from an EMBL/GenBank/DDBJ whole genome shotgun (WGS) entry which is preliminary data.</text>
</comment>
<reference evidence="6" key="1">
    <citation type="journal article" date="2019" name="Int. J. Syst. Evol. Microbiol.">
        <title>The Global Catalogue of Microorganisms (GCM) 10K type strain sequencing project: providing services to taxonomists for standard genome sequencing and annotation.</title>
        <authorList>
            <consortium name="The Broad Institute Genomics Platform"/>
            <consortium name="The Broad Institute Genome Sequencing Center for Infectious Disease"/>
            <person name="Wu L."/>
            <person name="Ma J."/>
        </authorList>
    </citation>
    <scope>NUCLEOTIDE SEQUENCE [LARGE SCALE GENOMIC DNA]</scope>
    <source>
        <strain evidence="6">CCM 8904</strain>
    </source>
</reference>
<dbReference type="Proteomes" id="UP001596289">
    <property type="component" value="Unassembled WGS sequence"/>
</dbReference>
<comment type="function">
    <text evidence="3">DNA-dependent ATPase and ATP-dependent 5'-3' DNA helicase. Has no activity on blunt DNA or DNA with 3'-overhangs, requires at least 10 bases of 5'-ssDNA for helicase activity.</text>
</comment>
<dbReference type="Pfam" id="PF23139">
    <property type="entry name" value="OB_YrrC"/>
    <property type="match status" value="1"/>
</dbReference>
<dbReference type="NCBIfam" id="TIGR01448">
    <property type="entry name" value="recD_rel"/>
    <property type="match status" value="1"/>
</dbReference>
<dbReference type="Pfam" id="PF13604">
    <property type="entry name" value="AAA_30"/>
    <property type="match status" value="1"/>
</dbReference>
<dbReference type="Gene3D" id="1.10.10.2220">
    <property type="match status" value="1"/>
</dbReference>
<keyword evidence="3" id="KW-0413">Isomerase</keyword>
<evidence type="ECO:0000256" key="3">
    <source>
        <dbReference type="HAMAP-Rule" id="MF_01488"/>
    </source>
</evidence>
<feature type="binding site" evidence="3">
    <location>
        <begin position="367"/>
        <end position="371"/>
    </location>
    <ligand>
        <name>ATP</name>
        <dbReference type="ChEBI" id="CHEBI:30616"/>
    </ligand>
</feature>
<dbReference type="InterPro" id="IPR055446">
    <property type="entry name" value="RecD2_N_OB"/>
</dbReference>
<protein>
    <recommendedName>
        <fullName evidence="3">ATP-dependent RecD2 DNA helicase</fullName>
        <ecNumber evidence="3">5.6.2.3</ecNumber>
    </recommendedName>
    <alternativeName>
        <fullName evidence="3">DNA 5'-3' helicase subunit RecD2</fullName>
    </alternativeName>
</protein>
<dbReference type="RefSeq" id="WP_125552210.1">
    <property type="nucleotide sequence ID" value="NZ_JBHSSL010000052.1"/>
</dbReference>
<dbReference type="InterPro" id="IPR041451">
    <property type="entry name" value="RecD2_SH13"/>
</dbReference>
<dbReference type="PANTHER" id="PTHR43788">
    <property type="entry name" value="DNA2/NAM7 HELICASE FAMILY MEMBER"/>
    <property type="match status" value="1"/>
</dbReference>
<dbReference type="Gene3D" id="2.30.30.940">
    <property type="match status" value="1"/>
</dbReference>
<keyword evidence="1 3" id="KW-0547">Nucleotide-binding</keyword>
<dbReference type="Pfam" id="PF18335">
    <property type="entry name" value="SH3_13"/>
    <property type="match status" value="1"/>
</dbReference>
<evidence type="ECO:0000313" key="5">
    <source>
        <dbReference type="EMBL" id="MFC6170726.1"/>
    </source>
</evidence>
<feature type="domain" description="AAA+ ATPase" evidence="4">
    <location>
        <begin position="356"/>
        <end position="515"/>
    </location>
</feature>
<keyword evidence="3" id="KW-0378">Hydrolase</keyword>
<sequence length="841" mass="93275">MSEQELPLFTEEQQPYLIGKVSAIFFHNPTNFYQVVLIKVSETSFEWHEDEIVVTGSFGELKEEETYQFFGKLVTHPKYGMQFQAINYQLNKPTTAAGLVAYLSGDNFKGIGKRTAERIVAELGTDAIDKILKDSNVLAPLDLPATKIQALVDTLMANNGLDQIIIGLNGYGFGSQLAYTIYERYQQDTLKVLTENPYQLVYDIQGVGFKKADNIALQQGSAADAPERIQAAILQVITELTKAEGDTYTTAQPLLSASLRLLQESRNEAIDPDKVAQQFIELANQGKLVGDEDRIYLRSLYRAEWQIAEHLYRLENEEDEITYPERDLDKEIRRVEKLFDIGYGASQVATIKAALTHHVFLLTGGPGTGKTTIINAIVTLYAELNGLSLDPKDYKDQDKVFPVLLAAPTGRAAKRMSELTDIPASTIHRLLGLTGRESTPTVATKELEGGLLIIDEMSMVDTYLFKMLIQAVPSSMQVVLVGDKDQLPSVGPGQVFYDLLRSKGLPQHELTEIYRQDGESSIIPLAHAIKEGQLPADFNENKVDRSFIACNAYQVESVIAQVVTKAQKKGFTAQDIQVLAPMYRGAAGIDRLNVEVQQILNPPKSAKTKTIEFHNQKFRIGDKVLHLVNSPEQNVFNGDIGEIVSIQLAKDKGNVDHTDQMTIRFDATEVTYGKSDWAKITLAFCTSIHKAQGSEFKLVILPMVHQYQRMLQRNLLYTAVTRAEKLLILLGEKQAFSDSVQRESINRKTTLTQRIQATFEPDEQPAKIEDKVATYTPEAAVVTAEPVATTNATTPPVTEAKATEATPTDYRLTPQLVAQGQINPLIGMAGLKPKDFAAANK</sequence>
<dbReference type="EMBL" id="JBHSSL010000052">
    <property type="protein sequence ID" value="MFC6170726.1"/>
    <property type="molecule type" value="Genomic_DNA"/>
</dbReference>
<dbReference type="InterPro" id="IPR050534">
    <property type="entry name" value="Coronavir_polyprotein_1ab"/>
</dbReference>
<dbReference type="SMART" id="SM00382">
    <property type="entry name" value="AAA"/>
    <property type="match status" value="1"/>
</dbReference>
<keyword evidence="3" id="KW-0347">Helicase</keyword>
<evidence type="ECO:0000313" key="6">
    <source>
        <dbReference type="Proteomes" id="UP001596289"/>
    </source>
</evidence>
<dbReference type="EC" id="5.6.2.3" evidence="3"/>
<dbReference type="InterPro" id="IPR003593">
    <property type="entry name" value="AAA+_ATPase"/>
</dbReference>
<dbReference type="HAMAP" id="MF_01488">
    <property type="entry name" value="RecD2"/>
    <property type="match status" value="1"/>
</dbReference>
<dbReference type="CDD" id="cd17933">
    <property type="entry name" value="DEXSc_RecD-like"/>
    <property type="match status" value="1"/>
</dbReference>
<keyword evidence="2 3" id="KW-0067">ATP-binding</keyword>
<dbReference type="InterPro" id="IPR006345">
    <property type="entry name" value="RecD2"/>
</dbReference>
<dbReference type="PANTHER" id="PTHR43788:SF6">
    <property type="entry name" value="DNA HELICASE B"/>
    <property type="match status" value="1"/>
</dbReference>
<comment type="similarity">
    <text evidence="3">Belongs to the RecD family. RecD2 subfamily.</text>
</comment>
<organism evidence="5 6">
    <name type="scientific">Loigolactobacillus jiayinensis</name>
    <dbReference type="NCBI Taxonomy" id="2486016"/>
    <lineage>
        <taxon>Bacteria</taxon>
        <taxon>Bacillati</taxon>
        <taxon>Bacillota</taxon>
        <taxon>Bacilli</taxon>
        <taxon>Lactobacillales</taxon>
        <taxon>Lactobacillaceae</taxon>
        <taxon>Loigolactobacillus</taxon>
    </lineage>
</organism>
<dbReference type="Pfam" id="PF14490">
    <property type="entry name" value="HHH_RecD2"/>
    <property type="match status" value="1"/>
</dbReference>
<dbReference type="CDD" id="cd18809">
    <property type="entry name" value="SF1_C_RecD"/>
    <property type="match status" value="1"/>
</dbReference>
<gene>
    <name evidence="3" type="primary">recD2</name>
    <name evidence="5" type="ORF">ACFQGP_09075</name>
</gene>
<keyword evidence="3" id="KW-0238">DNA-binding</keyword>
<keyword evidence="6" id="KW-1185">Reference proteome</keyword>
<dbReference type="SUPFAM" id="SSF52540">
    <property type="entry name" value="P-loop containing nucleoside triphosphate hydrolases"/>
    <property type="match status" value="2"/>
</dbReference>
<comment type="catalytic activity">
    <reaction evidence="3">
        <text>ATP + H2O = ADP + phosphate + H(+)</text>
        <dbReference type="Rhea" id="RHEA:13065"/>
        <dbReference type="ChEBI" id="CHEBI:15377"/>
        <dbReference type="ChEBI" id="CHEBI:15378"/>
        <dbReference type="ChEBI" id="CHEBI:30616"/>
        <dbReference type="ChEBI" id="CHEBI:43474"/>
        <dbReference type="ChEBI" id="CHEBI:456216"/>
        <dbReference type="EC" id="5.6.2.3"/>
    </reaction>
</comment>
<evidence type="ECO:0000256" key="1">
    <source>
        <dbReference type="ARBA" id="ARBA00022741"/>
    </source>
</evidence>
<evidence type="ECO:0000259" key="4">
    <source>
        <dbReference type="SMART" id="SM00382"/>
    </source>
</evidence>
<dbReference type="Pfam" id="PF13538">
    <property type="entry name" value="UvrD_C_2"/>
    <property type="match status" value="1"/>
</dbReference>
<evidence type="ECO:0000256" key="2">
    <source>
        <dbReference type="ARBA" id="ARBA00022840"/>
    </source>
</evidence>
<dbReference type="InterPro" id="IPR027417">
    <property type="entry name" value="P-loop_NTPase"/>
</dbReference>